<evidence type="ECO:0000256" key="1">
    <source>
        <dbReference type="ARBA" id="ARBA00004141"/>
    </source>
</evidence>
<evidence type="ECO:0000256" key="4">
    <source>
        <dbReference type="ARBA" id="ARBA00023136"/>
    </source>
</evidence>
<keyword evidence="2 5" id="KW-0812">Transmembrane</keyword>
<feature type="transmembrane region" description="Helical" evidence="5">
    <location>
        <begin position="125"/>
        <end position="148"/>
    </location>
</feature>
<feature type="transmembrane region" description="Helical" evidence="5">
    <location>
        <begin position="48"/>
        <end position="70"/>
    </location>
</feature>
<evidence type="ECO:0000256" key="5">
    <source>
        <dbReference type="SAM" id="Phobius"/>
    </source>
</evidence>
<evidence type="ECO:0000313" key="6">
    <source>
        <dbReference type="EMBL" id="KAF8461149.1"/>
    </source>
</evidence>
<feature type="transmembrane region" description="Helical" evidence="5">
    <location>
        <begin position="253"/>
        <end position="273"/>
    </location>
</feature>
<accession>A0A9P5MPK7</accession>
<dbReference type="Pfam" id="PF04479">
    <property type="entry name" value="RTA1"/>
    <property type="match status" value="1"/>
</dbReference>
<feature type="transmembrane region" description="Helical" evidence="5">
    <location>
        <begin position="218"/>
        <end position="238"/>
    </location>
</feature>
<dbReference type="PANTHER" id="PTHR31465:SF9">
    <property type="entry name" value="SPHINGOID LONG-CHAIN BASE TRANSPORTER RSB1"/>
    <property type="match status" value="1"/>
</dbReference>
<name>A0A9P5MPK7_9AGAM</name>
<evidence type="ECO:0000313" key="7">
    <source>
        <dbReference type="EMBL" id="KAF8478893.1"/>
    </source>
</evidence>
<evidence type="ECO:0000256" key="3">
    <source>
        <dbReference type="ARBA" id="ARBA00022989"/>
    </source>
</evidence>
<dbReference type="EMBL" id="WHVB01000010">
    <property type="protein sequence ID" value="KAF8478893.1"/>
    <property type="molecule type" value="Genomic_DNA"/>
</dbReference>
<feature type="transmembrane region" description="Helical" evidence="5">
    <location>
        <begin position="160"/>
        <end position="188"/>
    </location>
</feature>
<dbReference type="AlphaFoldDB" id="A0A9P5MPK7"/>
<dbReference type="InterPro" id="IPR007568">
    <property type="entry name" value="RTA1"/>
</dbReference>
<feature type="transmembrane region" description="Helical" evidence="5">
    <location>
        <begin position="23"/>
        <end position="41"/>
    </location>
</feature>
<reference evidence="6" key="2">
    <citation type="journal article" date="2020" name="Nat. Commun.">
        <title>Large-scale genome sequencing of mycorrhizal fungi provides insights into the early evolution of symbiotic traits.</title>
        <authorList>
            <person name="Miyauchi S."/>
            <person name="Kiss E."/>
            <person name="Kuo A."/>
            <person name="Drula E."/>
            <person name="Kohler A."/>
            <person name="Sanchez-Garcia M."/>
            <person name="Morin E."/>
            <person name="Andreopoulos B."/>
            <person name="Barry K.W."/>
            <person name="Bonito G."/>
            <person name="Buee M."/>
            <person name="Carver A."/>
            <person name="Chen C."/>
            <person name="Cichocki N."/>
            <person name="Clum A."/>
            <person name="Culley D."/>
            <person name="Crous P.W."/>
            <person name="Fauchery L."/>
            <person name="Girlanda M."/>
            <person name="Hayes R.D."/>
            <person name="Keri Z."/>
            <person name="LaButti K."/>
            <person name="Lipzen A."/>
            <person name="Lombard V."/>
            <person name="Magnuson J."/>
            <person name="Maillard F."/>
            <person name="Murat C."/>
            <person name="Nolan M."/>
            <person name="Ohm R.A."/>
            <person name="Pangilinan J."/>
            <person name="Pereira M.F."/>
            <person name="Perotto S."/>
            <person name="Peter M."/>
            <person name="Pfister S."/>
            <person name="Riley R."/>
            <person name="Sitrit Y."/>
            <person name="Stielow J.B."/>
            <person name="Szollosi G."/>
            <person name="Zifcakova L."/>
            <person name="Stursova M."/>
            <person name="Spatafora J.W."/>
            <person name="Tedersoo L."/>
            <person name="Vaario L.M."/>
            <person name="Yamada A."/>
            <person name="Yan M."/>
            <person name="Wang P."/>
            <person name="Xu J."/>
            <person name="Bruns T."/>
            <person name="Baldrian P."/>
            <person name="Vilgalys R."/>
            <person name="Dunand C."/>
            <person name="Henrissat B."/>
            <person name="Grigoriev I.V."/>
            <person name="Hibbett D."/>
            <person name="Nagy L.G."/>
            <person name="Martin F.M."/>
        </authorList>
    </citation>
    <scope>NUCLEOTIDE SEQUENCE</scope>
    <source>
        <strain evidence="6">Prilba</strain>
    </source>
</reference>
<dbReference type="Proteomes" id="UP000759537">
    <property type="component" value="Unassembled WGS sequence"/>
</dbReference>
<comment type="subcellular location">
    <subcellularLocation>
        <location evidence="1">Membrane</location>
        <topology evidence="1">Multi-pass membrane protein</topology>
    </subcellularLocation>
</comment>
<dbReference type="PANTHER" id="PTHR31465">
    <property type="entry name" value="PROTEIN RTA1-RELATED"/>
    <property type="match status" value="1"/>
</dbReference>
<evidence type="ECO:0000256" key="2">
    <source>
        <dbReference type="ARBA" id="ARBA00022692"/>
    </source>
</evidence>
<dbReference type="EMBL" id="WHVB01000140">
    <property type="protein sequence ID" value="KAF8461149.1"/>
    <property type="molecule type" value="Genomic_DNA"/>
</dbReference>
<evidence type="ECO:0000313" key="8">
    <source>
        <dbReference type="Proteomes" id="UP000759537"/>
    </source>
</evidence>
<feature type="transmembrane region" description="Helical" evidence="5">
    <location>
        <begin position="82"/>
        <end position="104"/>
    </location>
</feature>
<dbReference type="GO" id="GO:0000324">
    <property type="term" value="C:fungal-type vacuole"/>
    <property type="evidence" value="ECO:0007669"/>
    <property type="project" value="TreeGrafter"/>
</dbReference>
<proteinExistence type="predicted"/>
<dbReference type="OrthoDB" id="3358017at2759"/>
<dbReference type="GO" id="GO:0005886">
    <property type="term" value="C:plasma membrane"/>
    <property type="evidence" value="ECO:0007669"/>
    <property type="project" value="TreeGrafter"/>
</dbReference>
<protein>
    <submittedName>
        <fullName evidence="6">RTA1-domain-containing protein</fullName>
    </submittedName>
</protein>
<gene>
    <name evidence="6" type="ORF">DFH94DRAFT_105787</name>
    <name evidence="7" type="ORF">DFH94DRAFT_30903</name>
</gene>
<keyword evidence="4 5" id="KW-0472">Membrane</keyword>
<organism evidence="6 8">
    <name type="scientific">Russula ochroleuca</name>
    <dbReference type="NCBI Taxonomy" id="152965"/>
    <lineage>
        <taxon>Eukaryota</taxon>
        <taxon>Fungi</taxon>
        <taxon>Dikarya</taxon>
        <taxon>Basidiomycota</taxon>
        <taxon>Agaricomycotina</taxon>
        <taxon>Agaricomycetes</taxon>
        <taxon>Russulales</taxon>
        <taxon>Russulaceae</taxon>
        <taxon>Russula</taxon>
    </lineage>
</organism>
<comment type="caution">
    <text evidence="6">The sequence shown here is derived from an EMBL/GenBank/DDBJ whole genome shotgun (WGS) entry which is preliminary data.</text>
</comment>
<sequence>MSSSNSTVNDQLHLQYNYIPTEWIGITFLSLFCLSTYVHTVQALRSRLWWLFPSAIFCGSLELIGWSARIWSSQNPYLEGPYIIQAVTLVIAPTPLVAVNFILLGRIIRLLGPQYSRLTPRRYTIIFVSCDIIALAVQGTGGGIAAVAETSADSVSQANLGAHIALGGTAFQQLAIIVYCVLAAEFLARYTWDLPIRRSAPVPNEVLRGTMDKRLNRMLQAMLIITIFIMIRAIYRVVEFAGGWNGKVISTQWLFYVFDGTMICLAMFTLNVFHPGIYLCSDDSSKDSSGNCT</sequence>
<keyword evidence="3 5" id="KW-1133">Transmembrane helix</keyword>
<keyword evidence="8" id="KW-1185">Reference proteome</keyword>
<reference evidence="6" key="1">
    <citation type="submission" date="2019-10" db="EMBL/GenBank/DDBJ databases">
        <authorList>
            <consortium name="DOE Joint Genome Institute"/>
            <person name="Kuo A."/>
            <person name="Miyauchi S."/>
            <person name="Kiss E."/>
            <person name="Drula E."/>
            <person name="Kohler A."/>
            <person name="Sanchez-Garcia M."/>
            <person name="Andreopoulos B."/>
            <person name="Barry K.W."/>
            <person name="Bonito G."/>
            <person name="Buee M."/>
            <person name="Carver A."/>
            <person name="Chen C."/>
            <person name="Cichocki N."/>
            <person name="Clum A."/>
            <person name="Culley D."/>
            <person name="Crous P.W."/>
            <person name="Fauchery L."/>
            <person name="Girlanda M."/>
            <person name="Hayes R."/>
            <person name="Keri Z."/>
            <person name="LaButti K."/>
            <person name="Lipzen A."/>
            <person name="Lombard V."/>
            <person name="Magnuson J."/>
            <person name="Maillard F."/>
            <person name="Morin E."/>
            <person name="Murat C."/>
            <person name="Nolan M."/>
            <person name="Ohm R."/>
            <person name="Pangilinan J."/>
            <person name="Pereira M."/>
            <person name="Perotto S."/>
            <person name="Peter M."/>
            <person name="Riley R."/>
            <person name="Sitrit Y."/>
            <person name="Stielow B."/>
            <person name="Szollosi G."/>
            <person name="Zifcakova L."/>
            <person name="Stursova M."/>
            <person name="Spatafora J.W."/>
            <person name="Tedersoo L."/>
            <person name="Vaario L.-M."/>
            <person name="Yamada A."/>
            <person name="Yan M."/>
            <person name="Wang P."/>
            <person name="Xu J."/>
            <person name="Bruns T."/>
            <person name="Baldrian P."/>
            <person name="Vilgalys R."/>
            <person name="Henrissat B."/>
            <person name="Grigoriev I.V."/>
            <person name="Hibbett D."/>
            <person name="Nagy L.G."/>
            <person name="Martin F.M."/>
        </authorList>
    </citation>
    <scope>NUCLEOTIDE SEQUENCE</scope>
    <source>
        <strain evidence="6">Prilba</strain>
    </source>
</reference>